<dbReference type="Proteomes" id="UP000054843">
    <property type="component" value="Unassembled WGS sequence"/>
</dbReference>
<dbReference type="OrthoDB" id="5919859at2759"/>
<feature type="non-terminal residue" evidence="1">
    <location>
        <position position="1"/>
    </location>
</feature>
<dbReference type="AlphaFoldDB" id="A0A0V1M0K1"/>
<dbReference type="Gene3D" id="2.20.25.240">
    <property type="match status" value="1"/>
</dbReference>
<reference evidence="1 2" key="1">
    <citation type="submission" date="2015-01" db="EMBL/GenBank/DDBJ databases">
        <title>Evolution of Trichinella species and genotypes.</title>
        <authorList>
            <person name="Korhonen P.K."/>
            <person name="Edoardo P."/>
            <person name="Giuseppe L.R."/>
            <person name="Gasser R.B."/>
        </authorList>
    </citation>
    <scope>NUCLEOTIDE SEQUENCE [LARGE SCALE GENOMIC DNA]</scope>
    <source>
        <strain evidence="1">ISS1980</strain>
    </source>
</reference>
<sequence length="113" mass="12835">LLLMESDKIQFVCTERNQQKLVYRGRCCTLKRTNRNDKCWICALVAVANCTLLLDAAHVIRTGEHAEGWRVDAHAFYHQEKLNELKRLAAGDPRLVSEIYDELASNASTSLDS</sequence>
<gene>
    <name evidence="1" type="ORF">T10_12797</name>
</gene>
<proteinExistence type="predicted"/>
<comment type="caution">
    <text evidence="1">The sequence shown here is derived from an EMBL/GenBank/DDBJ whole genome shotgun (WGS) entry which is preliminary data.</text>
</comment>
<keyword evidence="2" id="KW-1185">Reference proteome</keyword>
<name>A0A0V1M0K1_9BILA</name>
<dbReference type="EMBL" id="JYDO01000434">
    <property type="protein sequence ID" value="KRZ65248.1"/>
    <property type="molecule type" value="Genomic_DNA"/>
</dbReference>
<evidence type="ECO:0000313" key="2">
    <source>
        <dbReference type="Proteomes" id="UP000054843"/>
    </source>
</evidence>
<dbReference type="STRING" id="268474.A0A0V1M0K1"/>
<feature type="non-terminal residue" evidence="1">
    <location>
        <position position="113"/>
    </location>
</feature>
<evidence type="ECO:0000313" key="1">
    <source>
        <dbReference type="EMBL" id="KRZ65248.1"/>
    </source>
</evidence>
<protein>
    <recommendedName>
        <fullName evidence="3">FLYWCH-type domain-containing protein</fullName>
    </recommendedName>
</protein>
<organism evidence="1 2">
    <name type="scientific">Trichinella papuae</name>
    <dbReference type="NCBI Taxonomy" id="268474"/>
    <lineage>
        <taxon>Eukaryota</taxon>
        <taxon>Metazoa</taxon>
        <taxon>Ecdysozoa</taxon>
        <taxon>Nematoda</taxon>
        <taxon>Enoplea</taxon>
        <taxon>Dorylaimia</taxon>
        <taxon>Trichinellida</taxon>
        <taxon>Trichinellidae</taxon>
        <taxon>Trichinella</taxon>
    </lineage>
</organism>
<accession>A0A0V1M0K1</accession>
<evidence type="ECO:0008006" key="3">
    <source>
        <dbReference type="Google" id="ProtNLM"/>
    </source>
</evidence>